<evidence type="ECO:0000256" key="2">
    <source>
        <dbReference type="ARBA" id="ARBA00023015"/>
    </source>
</evidence>
<dbReference type="Gene3D" id="1.10.1740.10">
    <property type="match status" value="1"/>
</dbReference>
<evidence type="ECO:0000256" key="4">
    <source>
        <dbReference type="ARBA" id="ARBA00023125"/>
    </source>
</evidence>
<proteinExistence type="inferred from homology"/>
<dbReference type="GO" id="GO:0016987">
    <property type="term" value="F:sigma factor activity"/>
    <property type="evidence" value="ECO:0007669"/>
    <property type="project" value="UniProtKB-KW"/>
</dbReference>
<dbReference type="GO" id="GO:0006352">
    <property type="term" value="P:DNA-templated transcription initiation"/>
    <property type="evidence" value="ECO:0007669"/>
    <property type="project" value="InterPro"/>
</dbReference>
<evidence type="ECO:0000313" key="8">
    <source>
        <dbReference type="EMBL" id="RAW57208.1"/>
    </source>
</evidence>
<feature type="domain" description="RNA polymerase sigma-70 region 2" evidence="6">
    <location>
        <begin position="22"/>
        <end position="88"/>
    </location>
</feature>
<dbReference type="RefSeq" id="WP_112091020.1">
    <property type="nucleotide sequence ID" value="NZ_PRLD01000007.1"/>
</dbReference>
<reference evidence="8 9" key="1">
    <citation type="submission" date="2018-02" db="EMBL/GenBank/DDBJ databases">
        <title>Complete genome sequencing of Faecalibacterium prausnitzii strains isolated from the human gut.</title>
        <authorList>
            <person name="Fitzgerald B.C."/>
            <person name="Shkoporov A.N."/>
            <person name="Ross P.R."/>
            <person name="Hill C."/>
        </authorList>
    </citation>
    <scope>NUCLEOTIDE SEQUENCE [LARGE SCALE GENOMIC DNA]</scope>
    <source>
        <strain evidence="8 9">APC923/51-1</strain>
    </source>
</reference>
<evidence type="ECO:0000256" key="1">
    <source>
        <dbReference type="ARBA" id="ARBA00010641"/>
    </source>
</evidence>
<dbReference type="Pfam" id="PF08281">
    <property type="entry name" value="Sigma70_r4_2"/>
    <property type="match status" value="1"/>
</dbReference>
<feature type="domain" description="RNA polymerase sigma factor 70 region 4 type 2" evidence="7">
    <location>
        <begin position="118"/>
        <end position="169"/>
    </location>
</feature>
<dbReference type="InterPro" id="IPR013249">
    <property type="entry name" value="RNA_pol_sigma70_r4_t2"/>
</dbReference>
<dbReference type="InterPro" id="IPR039425">
    <property type="entry name" value="RNA_pol_sigma-70-like"/>
</dbReference>
<dbReference type="Pfam" id="PF04542">
    <property type="entry name" value="Sigma70_r2"/>
    <property type="match status" value="1"/>
</dbReference>
<name>A0A329U8J2_9FIRM</name>
<dbReference type="InterPro" id="IPR013325">
    <property type="entry name" value="RNA_pol_sigma_r2"/>
</dbReference>
<dbReference type="EMBL" id="PRLD01000007">
    <property type="protein sequence ID" value="RAW57208.1"/>
    <property type="molecule type" value="Genomic_DNA"/>
</dbReference>
<evidence type="ECO:0000256" key="5">
    <source>
        <dbReference type="ARBA" id="ARBA00023163"/>
    </source>
</evidence>
<evidence type="ECO:0000313" key="9">
    <source>
        <dbReference type="Proteomes" id="UP000251281"/>
    </source>
</evidence>
<evidence type="ECO:0000259" key="6">
    <source>
        <dbReference type="Pfam" id="PF04542"/>
    </source>
</evidence>
<dbReference type="InterPro" id="IPR007627">
    <property type="entry name" value="RNA_pol_sigma70_r2"/>
</dbReference>
<accession>A0A329U8J2</accession>
<dbReference type="AlphaFoldDB" id="A0A329U8J2"/>
<dbReference type="Proteomes" id="UP000251281">
    <property type="component" value="Unassembled WGS sequence"/>
</dbReference>
<comment type="similarity">
    <text evidence="1">Belongs to the sigma-70 factor family. ECF subfamily.</text>
</comment>
<dbReference type="InterPro" id="IPR014284">
    <property type="entry name" value="RNA_pol_sigma-70_dom"/>
</dbReference>
<organism evidence="8 9">
    <name type="scientific">Faecalibacterium prausnitzii</name>
    <dbReference type="NCBI Taxonomy" id="853"/>
    <lineage>
        <taxon>Bacteria</taxon>
        <taxon>Bacillati</taxon>
        <taxon>Bacillota</taxon>
        <taxon>Clostridia</taxon>
        <taxon>Eubacteriales</taxon>
        <taxon>Oscillospiraceae</taxon>
        <taxon>Faecalibacterium</taxon>
    </lineage>
</organism>
<dbReference type="SUPFAM" id="SSF88946">
    <property type="entry name" value="Sigma2 domain of RNA polymerase sigma factors"/>
    <property type="match status" value="1"/>
</dbReference>
<gene>
    <name evidence="8" type="ORF">C4N24_08265</name>
</gene>
<dbReference type="NCBIfam" id="TIGR02937">
    <property type="entry name" value="sigma70-ECF"/>
    <property type="match status" value="1"/>
</dbReference>
<evidence type="ECO:0000259" key="7">
    <source>
        <dbReference type="Pfam" id="PF08281"/>
    </source>
</evidence>
<dbReference type="Gene3D" id="1.10.10.10">
    <property type="entry name" value="Winged helix-like DNA-binding domain superfamily/Winged helix DNA-binding domain"/>
    <property type="match status" value="1"/>
</dbReference>
<dbReference type="CDD" id="cd06171">
    <property type="entry name" value="Sigma70_r4"/>
    <property type="match status" value="1"/>
</dbReference>
<dbReference type="InterPro" id="IPR036388">
    <property type="entry name" value="WH-like_DNA-bd_sf"/>
</dbReference>
<dbReference type="PANTHER" id="PTHR43133:SF8">
    <property type="entry name" value="RNA POLYMERASE SIGMA FACTOR HI_1459-RELATED"/>
    <property type="match status" value="1"/>
</dbReference>
<sequence>MEDFILIKKIQSGDTDAFEIIVRKYYQSIYLFCCRRLNGDPDTAVDITQDVFLKLLENIQSVRKIGKFQNYLLTIAVNTCNNYTKKAKPLYMDLETLEDIEDTDNAFEKIELNELKAQVQYAINTLPDYQKEVIILRFYYDLKIREIATITKASVSTVKSRLQQGIKKLERYLADFRGGDNV</sequence>
<keyword evidence="5" id="KW-0804">Transcription</keyword>
<keyword evidence="2" id="KW-0805">Transcription regulation</keyword>
<dbReference type="SUPFAM" id="SSF88659">
    <property type="entry name" value="Sigma3 and sigma4 domains of RNA polymerase sigma factors"/>
    <property type="match status" value="1"/>
</dbReference>
<comment type="caution">
    <text evidence="8">The sequence shown here is derived from an EMBL/GenBank/DDBJ whole genome shotgun (WGS) entry which is preliminary data.</text>
</comment>
<evidence type="ECO:0000256" key="3">
    <source>
        <dbReference type="ARBA" id="ARBA00023082"/>
    </source>
</evidence>
<dbReference type="GO" id="GO:0003677">
    <property type="term" value="F:DNA binding"/>
    <property type="evidence" value="ECO:0007669"/>
    <property type="project" value="UniProtKB-KW"/>
</dbReference>
<dbReference type="InterPro" id="IPR013324">
    <property type="entry name" value="RNA_pol_sigma_r3/r4-like"/>
</dbReference>
<dbReference type="PANTHER" id="PTHR43133">
    <property type="entry name" value="RNA POLYMERASE ECF-TYPE SIGMA FACTO"/>
    <property type="match status" value="1"/>
</dbReference>
<keyword evidence="3" id="KW-0731">Sigma factor</keyword>
<protein>
    <submittedName>
        <fullName evidence="8">RNA polymerase subunit sigma-24</fullName>
    </submittedName>
</protein>
<keyword evidence="4" id="KW-0238">DNA-binding</keyword>